<evidence type="ECO:0000313" key="2">
    <source>
        <dbReference type="EMBL" id="KAB1081715.1"/>
    </source>
</evidence>
<proteinExistence type="predicted"/>
<keyword evidence="3" id="KW-1185">Reference proteome</keyword>
<feature type="compositionally biased region" description="Basic and acidic residues" evidence="1">
    <location>
        <begin position="271"/>
        <end position="283"/>
    </location>
</feature>
<feature type="compositionally biased region" description="Basic and acidic residues" evidence="1">
    <location>
        <begin position="241"/>
        <end position="259"/>
    </location>
</feature>
<comment type="caution">
    <text evidence="2">The sequence shown here is derived from an EMBL/GenBank/DDBJ whole genome shotgun (WGS) entry which is preliminary data.</text>
</comment>
<dbReference type="Proteomes" id="UP000474159">
    <property type="component" value="Unassembled WGS sequence"/>
</dbReference>
<protein>
    <submittedName>
        <fullName evidence="2">Uncharacterized protein</fullName>
    </submittedName>
</protein>
<gene>
    <name evidence="2" type="ORF">F6X53_01035</name>
</gene>
<feature type="region of interest" description="Disordered" evidence="1">
    <location>
        <begin position="241"/>
        <end position="283"/>
    </location>
</feature>
<evidence type="ECO:0000256" key="1">
    <source>
        <dbReference type="SAM" id="MobiDB-lite"/>
    </source>
</evidence>
<sequence length="283" mass="30849">MTAINVILQRDVAHIVTDSAFYDLDGYVQGFAPKAVTIPHWPGILAVRGPMLGMALLLAEASIKFRNIDEFADGAEAFLADYCKRHHEALTQWGGPPAIEVHAVGVSPSTGGCRGFYVNSQPGEEDPDTLLSDDFDYLSAGPAPVVALTEVNVPDIIVAPLPPDEFWGEVRASGFGGNLAALDHSAIRRLGTKILKAQRLETGTHFEGGEHHHFVGGFPVFMTLKRDGTITTSIGEAWADKVGERIDPSQDREAERDAAPDLAHMSRQQRRQFERLKRERSAA</sequence>
<accession>A0A6L3T6G0</accession>
<organism evidence="2 3">
    <name type="scientific">Methylobacterium soli</name>
    <dbReference type="NCBI Taxonomy" id="553447"/>
    <lineage>
        <taxon>Bacteria</taxon>
        <taxon>Pseudomonadati</taxon>
        <taxon>Pseudomonadota</taxon>
        <taxon>Alphaproteobacteria</taxon>
        <taxon>Hyphomicrobiales</taxon>
        <taxon>Methylobacteriaceae</taxon>
        <taxon>Methylobacterium</taxon>
    </lineage>
</organism>
<reference evidence="2 3" key="1">
    <citation type="submission" date="2019-09" db="EMBL/GenBank/DDBJ databases">
        <title>YIM 48816 draft genome.</title>
        <authorList>
            <person name="Jiang L."/>
        </authorList>
    </citation>
    <scope>NUCLEOTIDE SEQUENCE [LARGE SCALE GENOMIC DNA]</scope>
    <source>
        <strain evidence="2 3">YIM 48816</strain>
    </source>
</reference>
<name>A0A6L3T6G0_9HYPH</name>
<dbReference type="EMBL" id="VZZK01000001">
    <property type="protein sequence ID" value="KAB1081715.1"/>
    <property type="molecule type" value="Genomic_DNA"/>
</dbReference>
<evidence type="ECO:0000313" key="3">
    <source>
        <dbReference type="Proteomes" id="UP000474159"/>
    </source>
</evidence>
<dbReference type="AlphaFoldDB" id="A0A6L3T6G0"/>